<feature type="compositionally biased region" description="Low complexity" evidence="7">
    <location>
        <begin position="257"/>
        <end position="272"/>
    </location>
</feature>
<dbReference type="Pfam" id="PF24541">
    <property type="entry name" value="Thioredox_PDIA6_C"/>
    <property type="match status" value="1"/>
</dbReference>
<evidence type="ECO:0000256" key="5">
    <source>
        <dbReference type="ARBA" id="ARBA00023235"/>
    </source>
</evidence>
<dbReference type="Pfam" id="PF00085">
    <property type="entry name" value="Thioredoxin"/>
    <property type="match status" value="1"/>
</dbReference>
<dbReference type="PROSITE" id="PS51257">
    <property type="entry name" value="PROKAR_LIPOPROTEIN"/>
    <property type="match status" value="1"/>
</dbReference>
<evidence type="ECO:0000313" key="10">
    <source>
        <dbReference type="EMBL" id="ORX50935.1"/>
    </source>
</evidence>
<keyword evidence="4" id="KW-1015">Disulfide bond</keyword>
<organism evidence="10 11">
    <name type="scientific">Hesseltinella vesiculosa</name>
    <dbReference type="NCBI Taxonomy" id="101127"/>
    <lineage>
        <taxon>Eukaryota</taxon>
        <taxon>Fungi</taxon>
        <taxon>Fungi incertae sedis</taxon>
        <taxon>Mucoromycota</taxon>
        <taxon>Mucoromycotina</taxon>
        <taxon>Mucoromycetes</taxon>
        <taxon>Mucorales</taxon>
        <taxon>Cunninghamellaceae</taxon>
        <taxon>Hesseltinella</taxon>
    </lineage>
</organism>
<reference evidence="10 11" key="1">
    <citation type="submission" date="2016-07" db="EMBL/GenBank/DDBJ databases">
        <title>Pervasive Adenine N6-methylation of Active Genes in Fungi.</title>
        <authorList>
            <consortium name="DOE Joint Genome Institute"/>
            <person name="Mondo S.J."/>
            <person name="Dannebaum R.O."/>
            <person name="Kuo R.C."/>
            <person name="Labutti K."/>
            <person name="Haridas S."/>
            <person name="Kuo A."/>
            <person name="Salamov A."/>
            <person name="Ahrendt S.R."/>
            <person name="Lipzen A."/>
            <person name="Sullivan W."/>
            <person name="Andreopoulos W.B."/>
            <person name="Clum A."/>
            <person name="Lindquist E."/>
            <person name="Daum C."/>
            <person name="Ramamoorthy G.K."/>
            <person name="Gryganskyi A."/>
            <person name="Culley D."/>
            <person name="Magnuson J.K."/>
            <person name="James T.Y."/>
            <person name="O'Malley M.A."/>
            <person name="Stajich J.E."/>
            <person name="Spatafora J.W."/>
            <person name="Visel A."/>
            <person name="Grigoriev I.V."/>
        </authorList>
    </citation>
    <scope>NUCLEOTIDE SEQUENCE [LARGE SCALE GENOMIC DNA]</scope>
    <source>
        <strain evidence="10 11">NRRL 3301</strain>
    </source>
</reference>
<proteinExistence type="predicted"/>
<comment type="subcellular location">
    <subcellularLocation>
        <location evidence="2">Endoplasmic reticulum lumen</location>
    </subcellularLocation>
</comment>
<dbReference type="PRINTS" id="PR00421">
    <property type="entry name" value="THIOREDOXIN"/>
</dbReference>
<evidence type="ECO:0000256" key="8">
    <source>
        <dbReference type="SAM" id="SignalP"/>
    </source>
</evidence>
<evidence type="ECO:0000256" key="3">
    <source>
        <dbReference type="ARBA" id="ARBA00012723"/>
    </source>
</evidence>
<dbReference type="PROSITE" id="PS51352">
    <property type="entry name" value="THIOREDOXIN_2"/>
    <property type="match status" value="1"/>
</dbReference>
<accession>A0A1X2GCX9</accession>
<dbReference type="STRING" id="101127.A0A1X2GCX9"/>
<feature type="region of interest" description="Disordered" evidence="7">
    <location>
        <begin position="257"/>
        <end position="278"/>
    </location>
</feature>
<dbReference type="InterPro" id="IPR013766">
    <property type="entry name" value="Thioredoxin_domain"/>
</dbReference>
<dbReference type="GO" id="GO:0015035">
    <property type="term" value="F:protein-disulfide reductase activity"/>
    <property type="evidence" value="ECO:0007669"/>
    <property type="project" value="TreeGrafter"/>
</dbReference>
<dbReference type="Gene3D" id="3.40.30.10">
    <property type="entry name" value="Glutaredoxin"/>
    <property type="match status" value="2"/>
</dbReference>
<keyword evidence="5" id="KW-0413">Isomerase</keyword>
<dbReference type="SUPFAM" id="SSF52833">
    <property type="entry name" value="Thioredoxin-like"/>
    <property type="match status" value="3"/>
</dbReference>
<evidence type="ECO:0000313" key="11">
    <source>
        <dbReference type="Proteomes" id="UP000242146"/>
    </source>
</evidence>
<sequence>MLGLKAGLLLSVALACVDALYDSRDAVVELNPSNFKSEVLDNDKLVAVEFYAPWCGHCKNLAPEWKKAAKNMKNLVTMAAINCDEDQNRPLCGEYGIQGFPTLKLFRPRFTKEGKRVKKPSEYQGPRDAKNIVDYMLSMQPTNIRLIKGDPSRVKSKASMTIDDFLGTDNATLPKALLFTDKSSSPALYKALSVEFPKNRMLFGEVKKVEKEVMAQFGVTDLPTLMVLPPGQDALVYEGKLKYTPLHEYFSEHALAPTSSSSSSAKPTQSAAPPKPAKQDVQALTTTEQLQEMCPASANVICAIALLSEEEREQGIQLLNELNEKDKNDGLFRYGWIASDNASGLIQALDLMQDFPSLFILHNSKQLYRPFVGAWDEPSLSRWLSQIATGRVAAWPYTGPLEISTSEEPSQDHVRDEL</sequence>
<dbReference type="EMBL" id="MCGT01000022">
    <property type="protein sequence ID" value="ORX50935.1"/>
    <property type="molecule type" value="Genomic_DNA"/>
</dbReference>
<dbReference type="Proteomes" id="UP000242146">
    <property type="component" value="Unassembled WGS sequence"/>
</dbReference>
<dbReference type="PANTHER" id="PTHR45815">
    <property type="entry name" value="PROTEIN DISULFIDE-ISOMERASE A6"/>
    <property type="match status" value="1"/>
</dbReference>
<evidence type="ECO:0000256" key="1">
    <source>
        <dbReference type="ARBA" id="ARBA00001182"/>
    </source>
</evidence>
<dbReference type="OrthoDB" id="427280at2759"/>
<keyword evidence="6" id="KW-0676">Redox-active center</keyword>
<feature type="signal peptide" evidence="8">
    <location>
        <begin position="1"/>
        <end position="19"/>
    </location>
</feature>
<dbReference type="GO" id="GO:0003756">
    <property type="term" value="F:protein disulfide isomerase activity"/>
    <property type="evidence" value="ECO:0007669"/>
    <property type="project" value="UniProtKB-EC"/>
</dbReference>
<evidence type="ECO:0000259" key="9">
    <source>
        <dbReference type="PROSITE" id="PS51352"/>
    </source>
</evidence>
<dbReference type="GO" id="GO:0034976">
    <property type="term" value="P:response to endoplasmic reticulum stress"/>
    <property type="evidence" value="ECO:0007669"/>
    <property type="project" value="TreeGrafter"/>
</dbReference>
<dbReference type="PANTHER" id="PTHR45815:SF3">
    <property type="entry name" value="PROTEIN DISULFIDE-ISOMERASE A6"/>
    <property type="match status" value="1"/>
</dbReference>
<evidence type="ECO:0000256" key="4">
    <source>
        <dbReference type="ARBA" id="ARBA00023157"/>
    </source>
</evidence>
<protein>
    <recommendedName>
        <fullName evidence="3">protein disulfide-isomerase</fullName>
        <ecNumber evidence="3">5.3.4.1</ecNumber>
    </recommendedName>
</protein>
<dbReference type="EC" id="5.3.4.1" evidence="3"/>
<evidence type="ECO:0000256" key="2">
    <source>
        <dbReference type="ARBA" id="ARBA00004319"/>
    </source>
</evidence>
<dbReference type="InterPro" id="IPR057305">
    <property type="entry name" value="Thioredox_PDIA6_C"/>
</dbReference>
<name>A0A1X2GCX9_9FUNG</name>
<keyword evidence="11" id="KW-1185">Reference proteome</keyword>
<evidence type="ECO:0000256" key="7">
    <source>
        <dbReference type="SAM" id="MobiDB-lite"/>
    </source>
</evidence>
<dbReference type="AlphaFoldDB" id="A0A1X2GCX9"/>
<keyword evidence="8" id="KW-0732">Signal</keyword>
<comment type="catalytic activity">
    <reaction evidence="1">
        <text>Catalyzes the rearrangement of -S-S- bonds in proteins.</text>
        <dbReference type="EC" id="5.3.4.1"/>
    </reaction>
</comment>
<gene>
    <name evidence="10" type="ORF">DM01DRAFT_1337541</name>
</gene>
<dbReference type="InterPro" id="IPR036249">
    <property type="entry name" value="Thioredoxin-like_sf"/>
</dbReference>
<feature type="chain" id="PRO_5013276147" description="protein disulfide-isomerase" evidence="8">
    <location>
        <begin position="20"/>
        <end position="418"/>
    </location>
</feature>
<evidence type="ECO:0000256" key="6">
    <source>
        <dbReference type="ARBA" id="ARBA00023284"/>
    </source>
</evidence>
<feature type="domain" description="Thioredoxin" evidence="9">
    <location>
        <begin position="8"/>
        <end position="141"/>
    </location>
</feature>
<comment type="caution">
    <text evidence="10">The sequence shown here is derived from an EMBL/GenBank/DDBJ whole genome shotgun (WGS) entry which is preliminary data.</text>
</comment>
<dbReference type="GO" id="GO:0005788">
    <property type="term" value="C:endoplasmic reticulum lumen"/>
    <property type="evidence" value="ECO:0007669"/>
    <property type="project" value="UniProtKB-SubCell"/>
</dbReference>
<dbReference type="CDD" id="cd03002">
    <property type="entry name" value="PDI_a_MPD1_like"/>
    <property type="match status" value="1"/>
</dbReference>